<feature type="transmembrane region" description="Helical" evidence="7">
    <location>
        <begin position="291"/>
        <end position="311"/>
    </location>
</feature>
<evidence type="ECO:0000313" key="9">
    <source>
        <dbReference type="EMBL" id="KAK8077273.1"/>
    </source>
</evidence>
<keyword evidence="2 7" id="KW-0812">Transmembrane</keyword>
<dbReference type="PANTHER" id="PTHR33048">
    <property type="entry name" value="PTH11-LIKE INTEGRAL MEMBRANE PROTEIN (AFU_ORTHOLOGUE AFUA_5G11245)"/>
    <property type="match status" value="1"/>
</dbReference>
<feature type="transmembrane region" description="Helical" evidence="7">
    <location>
        <begin position="56"/>
        <end position="72"/>
    </location>
</feature>
<evidence type="ECO:0000256" key="3">
    <source>
        <dbReference type="ARBA" id="ARBA00022989"/>
    </source>
</evidence>
<evidence type="ECO:0000256" key="4">
    <source>
        <dbReference type="ARBA" id="ARBA00023136"/>
    </source>
</evidence>
<dbReference type="Proteomes" id="UP001446871">
    <property type="component" value="Unassembled WGS sequence"/>
</dbReference>
<dbReference type="PANTHER" id="PTHR33048:SF155">
    <property type="entry name" value="INTEGRAL MEMBRANE PROTEIN"/>
    <property type="match status" value="1"/>
</dbReference>
<proteinExistence type="inferred from homology"/>
<protein>
    <recommendedName>
        <fullName evidence="8">Rhodopsin domain-containing protein</fullName>
    </recommendedName>
</protein>
<comment type="subcellular location">
    <subcellularLocation>
        <location evidence="1">Membrane</location>
        <topology evidence="1">Multi-pass membrane protein</topology>
    </subcellularLocation>
</comment>
<evidence type="ECO:0000313" key="10">
    <source>
        <dbReference type="Proteomes" id="UP001446871"/>
    </source>
</evidence>
<feature type="compositionally biased region" description="Polar residues" evidence="6">
    <location>
        <begin position="346"/>
        <end position="355"/>
    </location>
</feature>
<feature type="transmembrane region" description="Helical" evidence="7">
    <location>
        <begin position="216"/>
        <end position="241"/>
    </location>
</feature>
<comment type="similarity">
    <text evidence="5">Belongs to the SAT4 family.</text>
</comment>
<evidence type="ECO:0000256" key="2">
    <source>
        <dbReference type="ARBA" id="ARBA00022692"/>
    </source>
</evidence>
<keyword evidence="10" id="KW-1185">Reference proteome</keyword>
<feature type="transmembrane region" description="Helical" evidence="7">
    <location>
        <begin position="253"/>
        <end position="271"/>
    </location>
</feature>
<evidence type="ECO:0000256" key="7">
    <source>
        <dbReference type="SAM" id="Phobius"/>
    </source>
</evidence>
<reference evidence="9 10" key="1">
    <citation type="submission" date="2023-01" db="EMBL/GenBank/DDBJ databases">
        <title>Analysis of 21 Apiospora genomes using comparative genomics revels a genus with tremendous synthesis potential of carbohydrate active enzymes and secondary metabolites.</title>
        <authorList>
            <person name="Sorensen T."/>
        </authorList>
    </citation>
    <scope>NUCLEOTIDE SEQUENCE [LARGE SCALE GENOMIC DNA]</scope>
    <source>
        <strain evidence="9 10">CBS 83171</strain>
    </source>
</reference>
<keyword evidence="3 7" id="KW-1133">Transmembrane helix</keyword>
<feature type="compositionally biased region" description="Basic residues" evidence="6">
    <location>
        <begin position="366"/>
        <end position="380"/>
    </location>
</feature>
<name>A0ABR1W1A8_9PEZI</name>
<feature type="transmembrane region" description="Helical" evidence="7">
    <location>
        <begin position="132"/>
        <end position="158"/>
    </location>
</feature>
<keyword evidence="4 7" id="KW-0472">Membrane</keyword>
<gene>
    <name evidence="9" type="ORF">PG996_003443</name>
</gene>
<organism evidence="9 10">
    <name type="scientific">Apiospora saccharicola</name>
    <dbReference type="NCBI Taxonomy" id="335842"/>
    <lineage>
        <taxon>Eukaryota</taxon>
        <taxon>Fungi</taxon>
        <taxon>Dikarya</taxon>
        <taxon>Ascomycota</taxon>
        <taxon>Pezizomycotina</taxon>
        <taxon>Sordariomycetes</taxon>
        <taxon>Xylariomycetidae</taxon>
        <taxon>Amphisphaeriales</taxon>
        <taxon>Apiosporaceae</taxon>
        <taxon>Apiospora</taxon>
    </lineage>
</organism>
<evidence type="ECO:0000256" key="6">
    <source>
        <dbReference type="SAM" id="MobiDB-lite"/>
    </source>
</evidence>
<dbReference type="EMBL" id="JAQQWM010000002">
    <property type="protein sequence ID" value="KAK8077273.1"/>
    <property type="molecule type" value="Genomic_DNA"/>
</dbReference>
<feature type="region of interest" description="Disordered" evidence="6">
    <location>
        <begin position="330"/>
        <end position="421"/>
    </location>
</feature>
<comment type="caution">
    <text evidence="9">The sequence shown here is derived from an EMBL/GenBank/DDBJ whole genome shotgun (WGS) entry which is preliminary data.</text>
</comment>
<dbReference type="InterPro" id="IPR052337">
    <property type="entry name" value="SAT4-like"/>
</dbReference>
<feature type="transmembrane region" description="Helical" evidence="7">
    <location>
        <begin position="170"/>
        <end position="191"/>
    </location>
</feature>
<dbReference type="Pfam" id="PF20684">
    <property type="entry name" value="Fung_rhodopsin"/>
    <property type="match status" value="1"/>
</dbReference>
<evidence type="ECO:0000259" key="8">
    <source>
        <dbReference type="Pfam" id="PF20684"/>
    </source>
</evidence>
<evidence type="ECO:0000256" key="1">
    <source>
        <dbReference type="ARBA" id="ARBA00004141"/>
    </source>
</evidence>
<dbReference type="InterPro" id="IPR049326">
    <property type="entry name" value="Rhodopsin_dom_fungi"/>
</dbReference>
<feature type="region of interest" description="Disordered" evidence="6">
    <location>
        <begin position="438"/>
        <end position="458"/>
    </location>
</feature>
<evidence type="ECO:0000256" key="5">
    <source>
        <dbReference type="ARBA" id="ARBA00038359"/>
    </source>
</evidence>
<feature type="domain" description="Rhodopsin" evidence="8">
    <location>
        <begin position="41"/>
        <end position="315"/>
    </location>
</feature>
<accession>A0ABR1W1A8</accession>
<sequence length="458" mass="49729">MSSPPKGTPEYAVWAAQDKGPTELAACWTVTAVSTLFVAGRLYVRGVIQRKLWSDDYFIILSLVRFLVSKTIPTNYTGVGYSQTGAHKLTSRLSFATKQLCGYISTAFSTVATSYGNGKHFDLLDLEQKEGAILWTTAAFCPGILSFGLPKLAVIALLTRILNPSRAHWWCLWAMGLVCFASLLATVGVLLGQCTPARSLWTFSITEKTCFDKDILIGYCIYAGSISAFVDLYLAIYPSTVLFKLQMPIKKKLALCAALGIGSVSGVVAIYKSTRIPSLGSPDFSYDTSDLVIWTVIEGSTIIIASSIPVMQPLAEVLFGRSLFGSSGSKRGRYHDAERGHIGKNSGASDDSSQPGHLVTIGQKSSRPHHPHHHKKHPHHNGGDFEMTGFTSSEEDILNPRHHGSTDAPTAMAVDDCNAPRPSDAIVKTRVVTVTYGENNAPHRPNHSASASERWRPV</sequence>
<feature type="transmembrane region" description="Helical" evidence="7">
    <location>
        <begin position="23"/>
        <end position="44"/>
    </location>
</feature>